<protein>
    <submittedName>
        <fullName evidence="1">Uncharacterized protein</fullName>
    </submittedName>
</protein>
<evidence type="ECO:0000313" key="1">
    <source>
        <dbReference type="EMBL" id="OQV24253.1"/>
    </source>
</evidence>
<comment type="caution">
    <text evidence="1">The sequence shown here is derived from an EMBL/GenBank/DDBJ whole genome shotgun (WGS) entry which is preliminary data.</text>
</comment>
<dbReference type="EMBL" id="MTYJ01000007">
    <property type="protein sequence ID" value="OQV24253.1"/>
    <property type="molecule type" value="Genomic_DNA"/>
</dbReference>
<accession>A0A1W0X9T4</accession>
<organism evidence="1 2">
    <name type="scientific">Hypsibius exemplaris</name>
    <name type="common">Freshwater tardigrade</name>
    <dbReference type="NCBI Taxonomy" id="2072580"/>
    <lineage>
        <taxon>Eukaryota</taxon>
        <taxon>Metazoa</taxon>
        <taxon>Ecdysozoa</taxon>
        <taxon>Tardigrada</taxon>
        <taxon>Eutardigrada</taxon>
        <taxon>Parachela</taxon>
        <taxon>Hypsibioidea</taxon>
        <taxon>Hypsibiidae</taxon>
        <taxon>Hypsibius</taxon>
    </lineage>
</organism>
<keyword evidence="2" id="KW-1185">Reference proteome</keyword>
<dbReference type="Proteomes" id="UP000192578">
    <property type="component" value="Unassembled WGS sequence"/>
</dbReference>
<reference evidence="2" key="1">
    <citation type="submission" date="2017-01" db="EMBL/GenBank/DDBJ databases">
        <title>Comparative genomics of anhydrobiosis in the tardigrade Hypsibius dujardini.</title>
        <authorList>
            <person name="Yoshida Y."/>
            <person name="Koutsovoulos G."/>
            <person name="Laetsch D."/>
            <person name="Stevens L."/>
            <person name="Kumar S."/>
            <person name="Horikawa D."/>
            <person name="Ishino K."/>
            <person name="Komine S."/>
            <person name="Tomita M."/>
            <person name="Blaxter M."/>
            <person name="Arakawa K."/>
        </authorList>
    </citation>
    <scope>NUCLEOTIDE SEQUENCE [LARGE SCALE GENOMIC DNA]</scope>
    <source>
        <strain evidence="2">Z151</strain>
    </source>
</reference>
<sequence>MKPWNDHLTVMAAIPLLIQQPRMEKTELAKRIEEMVWPYPPAQREWVARYAPRLPDICHKWVSEGLFKTRWLVFELLGVLLLVGDLI</sequence>
<proteinExistence type="predicted"/>
<gene>
    <name evidence="1" type="ORF">BV898_01793</name>
</gene>
<evidence type="ECO:0000313" key="2">
    <source>
        <dbReference type="Proteomes" id="UP000192578"/>
    </source>
</evidence>
<name>A0A1W0X9T4_HYPEX</name>
<dbReference type="AlphaFoldDB" id="A0A1W0X9T4"/>